<proteinExistence type="predicted"/>
<dbReference type="EMBL" id="GECU01030539">
    <property type="protein sequence ID" value="JAS77167.1"/>
    <property type="molecule type" value="Transcribed_RNA"/>
</dbReference>
<sequence>MSSRNDLIMKLLNSETSSVKKEDHQFRPNLFPTDDFSSSTSSKFSVSNNEVQCEIYCGDIDINGAQVVICDNGLFNVEGDGTLQQIVDADLQGLNCNENLLGDESFNDGVPLSDWQSINNTSQPDQVDFEMIITDIGPQQPGLGLIEEVSVLEAVVIDRPNVEKEAVEVPSQFIEEGVEANEQLSGKKKIFTNS</sequence>
<organism evidence="1">
    <name type="scientific">Homalodisca liturata</name>
    <dbReference type="NCBI Taxonomy" id="320908"/>
    <lineage>
        <taxon>Eukaryota</taxon>
        <taxon>Metazoa</taxon>
        <taxon>Ecdysozoa</taxon>
        <taxon>Arthropoda</taxon>
        <taxon>Hexapoda</taxon>
        <taxon>Insecta</taxon>
        <taxon>Pterygota</taxon>
        <taxon>Neoptera</taxon>
        <taxon>Paraneoptera</taxon>
        <taxon>Hemiptera</taxon>
        <taxon>Auchenorrhyncha</taxon>
        <taxon>Membracoidea</taxon>
        <taxon>Cicadellidae</taxon>
        <taxon>Cicadellinae</taxon>
        <taxon>Proconiini</taxon>
        <taxon>Homalodisca</taxon>
    </lineage>
</organism>
<gene>
    <name evidence="1" type="ORF">g.4369</name>
</gene>
<reference evidence="1" key="1">
    <citation type="submission" date="2015-11" db="EMBL/GenBank/DDBJ databases">
        <title>De novo transcriptome assembly of four potential Pierce s Disease insect vectors from Arizona vineyards.</title>
        <authorList>
            <person name="Tassone E.E."/>
        </authorList>
    </citation>
    <scope>NUCLEOTIDE SEQUENCE</scope>
</reference>
<name>A0A1B6HR59_9HEMI</name>
<accession>A0A1B6HR59</accession>
<dbReference type="AlphaFoldDB" id="A0A1B6HR59"/>
<evidence type="ECO:0000313" key="1">
    <source>
        <dbReference type="EMBL" id="JAS77167.1"/>
    </source>
</evidence>
<protein>
    <submittedName>
        <fullName evidence="1">Uncharacterized protein</fullName>
    </submittedName>
</protein>